<keyword evidence="2 10" id="KW-0805">Transcription regulation</keyword>
<dbReference type="GO" id="GO:0009646">
    <property type="term" value="P:response to absence of light"/>
    <property type="evidence" value="ECO:0007669"/>
    <property type="project" value="EnsemblPlants"/>
</dbReference>
<evidence type="ECO:0000256" key="3">
    <source>
        <dbReference type="ARBA" id="ARBA00023125"/>
    </source>
</evidence>
<gene>
    <name evidence="13" type="primary">ATHB-52_1</name>
    <name evidence="13" type="ORF">A4A49_23132</name>
</gene>
<feature type="DNA-binding region" description="Homeobox" evidence="8">
    <location>
        <begin position="13"/>
        <end position="72"/>
    </location>
</feature>
<evidence type="ECO:0000256" key="2">
    <source>
        <dbReference type="ARBA" id="ARBA00023015"/>
    </source>
</evidence>
<dbReference type="GO" id="GO:0000981">
    <property type="term" value="F:DNA-binding transcription factor activity, RNA polymerase II-specific"/>
    <property type="evidence" value="ECO:0007669"/>
    <property type="project" value="UniProtKB-UniRule"/>
</dbReference>
<feature type="domain" description="Homeobox" evidence="12">
    <location>
        <begin position="11"/>
        <end position="71"/>
    </location>
</feature>
<proteinExistence type="inferred from homology"/>
<sequence length="172" mass="19971">MDFFNSQTRKNNLKCHKKRLTQDQVRLLEISFNSNNKLDSDRKSQLAQELGLPPRQVAIWYQNKRARWKSQSLEVDYKALQQRLDNAMSDNDRLKLEVERLKEELNKAQEMLLAFNTTTNNYSSISSSCDEVGSSCLQLHDQSKHHLDKELYACLIGDEGHFGHNFFASSMS</sequence>
<evidence type="ECO:0000313" key="14">
    <source>
        <dbReference type="Proteomes" id="UP000187609"/>
    </source>
</evidence>
<evidence type="ECO:0000259" key="12">
    <source>
        <dbReference type="PROSITE" id="PS50071"/>
    </source>
</evidence>
<dbReference type="InterPro" id="IPR017970">
    <property type="entry name" value="Homeobox_CS"/>
</dbReference>
<dbReference type="PROSITE" id="PS00027">
    <property type="entry name" value="HOMEOBOX_1"/>
    <property type="match status" value="1"/>
</dbReference>
<evidence type="ECO:0000256" key="10">
    <source>
        <dbReference type="RuleBase" id="RU369038"/>
    </source>
</evidence>
<evidence type="ECO:0000313" key="13">
    <source>
        <dbReference type="EMBL" id="OIT06008.1"/>
    </source>
</evidence>
<dbReference type="SMART" id="SM00389">
    <property type="entry name" value="HOX"/>
    <property type="match status" value="1"/>
</dbReference>
<evidence type="ECO:0000256" key="11">
    <source>
        <dbReference type="SAM" id="Coils"/>
    </source>
</evidence>
<dbReference type="InterPro" id="IPR045224">
    <property type="entry name" value="HDZip_class_I_plant"/>
</dbReference>
<dbReference type="InterPro" id="IPR009057">
    <property type="entry name" value="Homeodomain-like_sf"/>
</dbReference>
<comment type="similarity">
    <text evidence="7 10">Belongs to the HD-ZIP homeobox family. Class I subfamily.</text>
</comment>
<dbReference type="PANTHER" id="PTHR24326">
    <property type="entry name" value="HOMEOBOX-LEUCINE ZIPPER PROTEIN"/>
    <property type="match status" value="1"/>
</dbReference>
<dbReference type="PANTHER" id="PTHR24326:SF584">
    <property type="entry name" value="HOMEOBOX-LEUCINE ZIPPER PROTEIN"/>
    <property type="match status" value="1"/>
</dbReference>
<dbReference type="PRINTS" id="PR00031">
    <property type="entry name" value="HTHREPRESSR"/>
</dbReference>
<keyword evidence="14" id="KW-1185">Reference proteome</keyword>
<comment type="caution">
    <text evidence="13">The sequence shown here is derived from an EMBL/GenBank/DDBJ whole genome shotgun (WGS) entry which is preliminary data.</text>
</comment>
<evidence type="ECO:0000256" key="4">
    <source>
        <dbReference type="ARBA" id="ARBA00023155"/>
    </source>
</evidence>
<dbReference type="Gramene" id="OIT06008">
    <property type="protein sequence ID" value="OIT06008"/>
    <property type="gene ID" value="A4A49_23132"/>
</dbReference>
<dbReference type="GO" id="GO:0045893">
    <property type="term" value="P:positive regulation of DNA-templated transcription"/>
    <property type="evidence" value="ECO:0007669"/>
    <property type="project" value="TreeGrafter"/>
</dbReference>
<dbReference type="Proteomes" id="UP000187609">
    <property type="component" value="Unassembled WGS sequence"/>
</dbReference>
<dbReference type="GO" id="GO:0009637">
    <property type="term" value="P:response to blue light"/>
    <property type="evidence" value="ECO:0007669"/>
    <property type="project" value="EnsemblPlants"/>
</dbReference>
<dbReference type="Gene3D" id="1.10.10.60">
    <property type="entry name" value="Homeodomain-like"/>
    <property type="match status" value="1"/>
</dbReference>
<dbReference type="AlphaFoldDB" id="A0A1J6IZQ9"/>
<evidence type="ECO:0000256" key="6">
    <source>
        <dbReference type="ARBA" id="ARBA00023242"/>
    </source>
</evidence>
<organism evidence="13 14">
    <name type="scientific">Nicotiana attenuata</name>
    <name type="common">Coyote tobacco</name>
    <dbReference type="NCBI Taxonomy" id="49451"/>
    <lineage>
        <taxon>Eukaryota</taxon>
        <taxon>Viridiplantae</taxon>
        <taxon>Streptophyta</taxon>
        <taxon>Embryophyta</taxon>
        <taxon>Tracheophyta</taxon>
        <taxon>Spermatophyta</taxon>
        <taxon>Magnoliopsida</taxon>
        <taxon>eudicotyledons</taxon>
        <taxon>Gunneridae</taxon>
        <taxon>Pentapetalae</taxon>
        <taxon>asterids</taxon>
        <taxon>lamiids</taxon>
        <taxon>Solanales</taxon>
        <taxon>Solanaceae</taxon>
        <taxon>Nicotianoideae</taxon>
        <taxon>Nicotianeae</taxon>
        <taxon>Nicotiana</taxon>
    </lineage>
</organism>
<evidence type="ECO:0000256" key="7">
    <source>
        <dbReference type="ARBA" id="ARBA00025748"/>
    </source>
</evidence>
<dbReference type="SUPFAM" id="SSF46689">
    <property type="entry name" value="Homeodomain-like"/>
    <property type="match status" value="1"/>
</dbReference>
<dbReference type="PROSITE" id="PS50071">
    <property type="entry name" value="HOMEOBOX_2"/>
    <property type="match status" value="1"/>
</dbReference>
<feature type="coiled-coil region" evidence="11">
    <location>
        <begin position="63"/>
        <end position="118"/>
    </location>
</feature>
<dbReference type="Pfam" id="PF00046">
    <property type="entry name" value="Homeodomain"/>
    <property type="match status" value="1"/>
</dbReference>
<keyword evidence="11" id="KW-0175">Coiled coil</keyword>
<evidence type="ECO:0000256" key="5">
    <source>
        <dbReference type="ARBA" id="ARBA00023163"/>
    </source>
</evidence>
<evidence type="ECO:0000256" key="9">
    <source>
        <dbReference type="RuleBase" id="RU000682"/>
    </source>
</evidence>
<dbReference type="SMR" id="A0A1J6IZQ9"/>
<evidence type="ECO:0000256" key="8">
    <source>
        <dbReference type="PROSITE-ProRule" id="PRU00108"/>
    </source>
</evidence>
<evidence type="ECO:0000256" key="1">
    <source>
        <dbReference type="ARBA" id="ARBA00004123"/>
    </source>
</evidence>
<name>A0A1J6IZQ9_NICAT</name>
<dbReference type="EMBL" id="MJEQ01037184">
    <property type="protein sequence ID" value="OIT06008.1"/>
    <property type="molecule type" value="Genomic_DNA"/>
</dbReference>
<reference evidence="13" key="1">
    <citation type="submission" date="2016-11" db="EMBL/GenBank/DDBJ databases">
        <title>The genome of Nicotiana attenuata.</title>
        <authorList>
            <person name="Xu S."/>
            <person name="Brockmoeller T."/>
            <person name="Gaquerel E."/>
            <person name="Navarro A."/>
            <person name="Kuhl H."/>
            <person name="Gase K."/>
            <person name="Ling Z."/>
            <person name="Zhou W."/>
            <person name="Kreitzer C."/>
            <person name="Stanke M."/>
            <person name="Tang H."/>
            <person name="Lyons E."/>
            <person name="Pandey P."/>
            <person name="Pandey S.P."/>
            <person name="Timmermann B."/>
            <person name="Baldwin I.T."/>
        </authorList>
    </citation>
    <scope>NUCLEOTIDE SEQUENCE [LARGE SCALE GENOMIC DNA]</scope>
    <source>
        <strain evidence="13">UT</strain>
    </source>
</reference>
<dbReference type="InterPro" id="IPR000047">
    <property type="entry name" value="HTH_motif"/>
</dbReference>
<comment type="subcellular location">
    <subcellularLocation>
        <location evidence="1 8 9">Nucleus</location>
    </subcellularLocation>
</comment>
<keyword evidence="4 8" id="KW-0371">Homeobox</keyword>
<dbReference type="GO" id="GO:0000976">
    <property type="term" value="F:transcription cis-regulatory region binding"/>
    <property type="evidence" value="ECO:0007669"/>
    <property type="project" value="EnsemblPlants"/>
</dbReference>
<dbReference type="OMA" id="HDQSKHN"/>
<accession>A0A1J6IZQ9</accession>
<comment type="function">
    <text evidence="10">Transcription factor.</text>
</comment>
<keyword evidence="3 8" id="KW-0238">DNA-binding</keyword>
<protein>
    <recommendedName>
        <fullName evidence="10">Homeobox-leucine zipper protein</fullName>
    </recommendedName>
    <alternativeName>
        <fullName evidence="10">HD-ZIP protein</fullName>
    </alternativeName>
    <alternativeName>
        <fullName evidence="10">Homeodomain transcription factor</fullName>
    </alternativeName>
</protein>
<keyword evidence="6 8" id="KW-0539">Nucleus</keyword>
<dbReference type="InterPro" id="IPR001356">
    <property type="entry name" value="HD"/>
</dbReference>
<dbReference type="GO" id="GO:0005634">
    <property type="term" value="C:nucleus"/>
    <property type="evidence" value="ECO:0007669"/>
    <property type="project" value="UniProtKB-SubCell"/>
</dbReference>
<dbReference type="CDD" id="cd00086">
    <property type="entry name" value="homeodomain"/>
    <property type="match status" value="1"/>
</dbReference>
<keyword evidence="5 10" id="KW-0804">Transcription</keyword>